<proteinExistence type="predicted"/>
<protein>
    <submittedName>
        <fullName evidence="1">Uncharacterized protein</fullName>
    </submittedName>
</protein>
<dbReference type="EMBL" id="MT630675">
    <property type="protein sequence ID" value="QNO41835.1"/>
    <property type="molecule type" value="Genomic_DNA"/>
</dbReference>
<accession>A0A7G9Y1F1</accession>
<name>A0A7G9Y1F1_9EURY</name>
<gene>
    <name evidence="1" type="ORF">ADJAJEDA_00004</name>
</gene>
<sequence>MLPSAIDHHRNNLVVPVLGIYAEEVMHPDKWKHVPSERC</sequence>
<dbReference type="AlphaFoldDB" id="A0A7G9Y1F1"/>
<reference evidence="1" key="1">
    <citation type="submission" date="2020-06" db="EMBL/GenBank/DDBJ databases">
        <title>Unique genomic features of the anaerobic methanotrophic archaea.</title>
        <authorList>
            <person name="Chadwick G.L."/>
            <person name="Skennerton C.T."/>
            <person name="Laso-Perez R."/>
            <person name="Leu A.O."/>
            <person name="Speth D.R."/>
            <person name="Yu H."/>
            <person name="Morgan-Lang C."/>
            <person name="Hatzenpichler R."/>
            <person name="Goudeau D."/>
            <person name="Malmstrom R."/>
            <person name="Brazelton W.J."/>
            <person name="Woyke T."/>
            <person name="Hallam S.J."/>
            <person name="Tyson G.W."/>
            <person name="Wegener G."/>
            <person name="Boetius A."/>
            <person name="Orphan V."/>
        </authorList>
    </citation>
    <scope>NUCLEOTIDE SEQUENCE</scope>
</reference>
<organism evidence="1">
    <name type="scientific">Candidatus Methanogaster sp. ANME-2c ERB4</name>
    <dbReference type="NCBI Taxonomy" id="2759911"/>
    <lineage>
        <taxon>Archaea</taxon>
        <taxon>Methanobacteriati</taxon>
        <taxon>Methanobacteriota</taxon>
        <taxon>Stenosarchaea group</taxon>
        <taxon>Methanomicrobia</taxon>
        <taxon>Methanosarcinales</taxon>
        <taxon>ANME-2 cluster</taxon>
        <taxon>Candidatus Methanogasteraceae</taxon>
        <taxon>Candidatus Methanogaster</taxon>
    </lineage>
</organism>
<evidence type="ECO:0000313" key="1">
    <source>
        <dbReference type="EMBL" id="QNO41835.1"/>
    </source>
</evidence>